<evidence type="ECO:0000256" key="1">
    <source>
        <dbReference type="ARBA" id="ARBA00022801"/>
    </source>
</evidence>
<dbReference type="RefSeq" id="WP_177238248.1">
    <property type="nucleotide sequence ID" value="NZ_FOUY01000002.1"/>
</dbReference>
<dbReference type="STRING" id="260086.SAMN05216207_1002309"/>
<reference evidence="7 8" key="1">
    <citation type="submission" date="2016-10" db="EMBL/GenBank/DDBJ databases">
        <authorList>
            <person name="de Groot N.N."/>
        </authorList>
    </citation>
    <scope>NUCLEOTIDE SEQUENCE [LARGE SCALE GENOMIC DNA]</scope>
    <source>
        <strain evidence="7 8">CGMCC 4.1877</strain>
    </source>
</reference>
<gene>
    <name evidence="7" type="ORF">SAMN05216207_1002309</name>
</gene>
<proteinExistence type="predicted"/>
<dbReference type="InterPro" id="IPR011247">
    <property type="entry name" value="Chemotax_prot-Glu_Me-esterase"/>
</dbReference>
<comment type="catalytic activity">
    <reaction evidence="3">
        <text>[protein]-L-glutamate 5-O-methyl ester + H2O = L-glutamyl-[protein] + methanol + H(+)</text>
        <dbReference type="Rhea" id="RHEA:23236"/>
        <dbReference type="Rhea" id="RHEA-COMP:10208"/>
        <dbReference type="Rhea" id="RHEA-COMP:10311"/>
        <dbReference type="ChEBI" id="CHEBI:15377"/>
        <dbReference type="ChEBI" id="CHEBI:15378"/>
        <dbReference type="ChEBI" id="CHEBI:17790"/>
        <dbReference type="ChEBI" id="CHEBI:29973"/>
        <dbReference type="ChEBI" id="CHEBI:82795"/>
        <dbReference type="EC" id="3.1.1.61"/>
    </reaction>
</comment>
<evidence type="ECO:0000256" key="3">
    <source>
        <dbReference type="ARBA" id="ARBA00048267"/>
    </source>
</evidence>
<dbReference type="PROSITE" id="PS50122">
    <property type="entry name" value="CHEB"/>
    <property type="match status" value="1"/>
</dbReference>
<dbReference type="Gene3D" id="3.40.50.180">
    <property type="entry name" value="Methylesterase CheB, C-terminal domain"/>
    <property type="match status" value="1"/>
</dbReference>
<evidence type="ECO:0000313" key="8">
    <source>
        <dbReference type="Proteomes" id="UP000199614"/>
    </source>
</evidence>
<feature type="active site" evidence="4">
    <location>
        <position position="152"/>
    </location>
</feature>
<dbReference type="CDD" id="cd16433">
    <property type="entry name" value="CheB"/>
    <property type="match status" value="1"/>
</dbReference>
<dbReference type="AlphaFoldDB" id="A0A1I4TIH5"/>
<dbReference type="Pfam" id="PF01339">
    <property type="entry name" value="CheB_methylest"/>
    <property type="match status" value="1"/>
</dbReference>
<dbReference type="InterPro" id="IPR000673">
    <property type="entry name" value="Sig_transdc_resp-reg_Me-estase"/>
</dbReference>
<name>A0A1I4TIH5_PSUAM</name>
<dbReference type="PANTHER" id="PTHR42872:SF6">
    <property type="entry name" value="PROTEIN-GLUTAMATE METHYLESTERASE_PROTEIN-GLUTAMINE GLUTAMINASE"/>
    <property type="match status" value="1"/>
</dbReference>
<keyword evidence="4" id="KW-0145">Chemotaxis</keyword>
<dbReference type="Proteomes" id="UP000199614">
    <property type="component" value="Unassembled WGS sequence"/>
</dbReference>
<feature type="compositionally biased region" description="Basic and acidic residues" evidence="5">
    <location>
        <begin position="1"/>
        <end position="10"/>
    </location>
</feature>
<organism evidence="7 8">
    <name type="scientific">Pseudonocardia ammonioxydans</name>
    <dbReference type="NCBI Taxonomy" id="260086"/>
    <lineage>
        <taxon>Bacteria</taxon>
        <taxon>Bacillati</taxon>
        <taxon>Actinomycetota</taxon>
        <taxon>Actinomycetes</taxon>
        <taxon>Pseudonocardiales</taxon>
        <taxon>Pseudonocardiaceae</taxon>
        <taxon>Pseudonocardia</taxon>
    </lineage>
</organism>
<evidence type="ECO:0000256" key="4">
    <source>
        <dbReference type="PROSITE-ProRule" id="PRU00050"/>
    </source>
</evidence>
<dbReference type="InterPro" id="IPR035909">
    <property type="entry name" value="CheB_C"/>
</dbReference>
<accession>A0A1I4TIH5</accession>
<dbReference type="SUPFAM" id="SSF52738">
    <property type="entry name" value="Methylesterase CheB, C-terminal domain"/>
    <property type="match status" value="1"/>
</dbReference>
<dbReference type="EC" id="3.1.1.61" evidence="2"/>
<evidence type="ECO:0000313" key="7">
    <source>
        <dbReference type="EMBL" id="SFM76482.1"/>
    </source>
</evidence>
<feature type="active site" evidence="4">
    <location>
        <position position="59"/>
    </location>
</feature>
<dbReference type="EMBL" id="FOUY01000002">
    <property type="protein sequence ID" value="SFM76482.1"/>
    <property type="molecule type" value="Genomic_DNA"/>
</dbReference>
<evidence type="ECO:0000259" key="6">
    <source>
        <dbReference type="PROSITE" id="PS50122"/>
    </source>
</evidence>
<dbReference type="PANTHER" id="PTHR42872">
    <property type="entry name" value="PROTEIN-GLUTAMATE METHYLESTERASE/PROTEIN-GLUTAMINE GLUTAMINASE"/>
    <property type="match status" value="1"/>
</dbReference>
<protein>
    <recommendedName>
        <fullName evidence="2">protein-glutamate methylesterase</fullName>
        <ecNumber evidence="2">3.1.1.61</ecNumber>
    </recommendedName>
</protein>
<dbReference type="GO" id="GO:0000156">
    <property type="term" value="F:phosphorelay response regulator activity"/>
    <property type="evidence" value="ECO:0007669"/>
    <property type="project" value="InterPro"/>
</dbReference>
<dbReference type="PIRSF" id="PIRSF036461">
    <property type="entry name" value="Chmtx_methlestr"/>
    <property type="match status" value="1"/>
</dbReference>
<sequence length="361" mass="36977">MVEDARRDPDGASGGPGVGAPTLRRAVGIGASAGGVEALLELVGSLDPGLPAPVLVTVHQPADASTVLPQLLARRGPLPAAHARDGETLQPGRIYVAPPDHHLLVDKEGTAVLSRGPKENGHRPAVDPLLRSLALHVGAGAVGIVLSGALDDGASGMLEVVRHGGTGLVQDPEQALYPSMPRAALDQVPGALVEPAGLLGAALSRVLGRDLPGTATGRGSSRLLWEVAVARMEAPEMTDIDPPGTAAGLACPDCAGPLFELHDGGAVRYRCRVGHAWSQHALGSEQDHSVETALYMALRALEDKAALQRRIAATAAKQGADRVVARARDAADEAVRSAGVLRRLLAGTPGTYDDPHGKGPA</sequence>
<keyword evidence="1 4" id="KW-0378">Hydrolase</keyword>
<dbReference type="GO" id="GO:0005737">
    <property type="term" value="C:cytoplasm"/>
    <property type="evidence" value="ECO:0007669"/>
    <property type="project" value="InterPro"/>
</dbReference>
<feature type="domain" description="CheB-type methylesterase" evidence="6">
    <location>
        <begin position="16"/>
        <end position="210"/>
    </location>
</feature>
<dbReference type="GO" id="GO:0006935">
    <property type="term" value="P:chemotaxis"/>
    <property type="evidence" value="ECO:0007669"/>
    <property type="project" value="UniProtKB-UniRule"/>
</dbReference>
<keyword evidence="8" id="KW-1185">Reference proteome</keyword>
<feature type="region of interest" description="Disordered" evidence="5">
    <location>
        <begin position="1"/>
        <end position="22"/>
    </location>
</feature>
<evidence type="ECO:0000256" key="2">
    <source>
        <dbReference type="ARBA" id="ARBA00039140"/>
    </source>
</evidence>
<evidence type="ECO:0000256" key="5">
    <source>
        <dbReference type="SAM" id="MobiDB-lite"/>
    </source>
</evidence>
<dbReference type="GO" id="GO:0008984">
    <property type="term" value="F:protein-glutamate methylesterase activity"/>
    <property type="evidence" value="ECO:0007669"/>
    <property type="project" value="UniProtKB-EC"/>
</dbReference>
<feature type="active site" evidence="4">
    <location>
        <position position="32"/>
    </location>
</feature>